<sequence length="67" mass="7547">MTSKDHSTFKTKAQREQEHDLRSKYGELGNPELVAAIRQQQKSGKTAAKTAQKSEQMQMAIAAREQD</sequence>
<proteinExistence type="predicted"/>
<gene>
    <name evidence="2" type="ORF">SAMN02745157_0744</name>
</gene>
<reference evidence="2 3" key="1">
    <citation type="submission" date="2016-11" db="EMBL/GenBank/DDBJ databases">
        <authorList>
            <person name="Jaros S."/>
            <person name="Januszkiewicz K."/>
            <person name="Wedrychowicz H."/>
        </authorList>
    </citation>
    <scope>NUCLEOTIDE SEQUENCE [LARGE SCALE GENOMIC DNA]</scope>
    <source>
        <strain evidence="2 3">DSM 19436</strain>
    </source>
</reference>
<keyword evidence="3" id="KW-1185">Reference proteome</keyword>
<evidence type="ECO:0000256" key="1">
    <source>
        <dbReference type="SAM" id="MobiDB-lite"/>
    </source>
</evidence>
<protein>
    <submittedName>
        <fullName evidence="2">Uncharacterized protein</fullName>
    </submittedName>
</protein>
<name>A0A1M4VMT0_9HYPH</name>
<evidence type="ECO:0000313" key="2">
    <source>
        <dbReference type="EMBL" id="SHE70110.1"/>
    </source>
</evidence>
<feature type="compositionally biased region" description="Basic and acidic residues" evidence="1">
    <location>
        <begin position="1"/>
        <end position="25"/>
    </location>
</feature>
<dbReference type="Proteomes" id="UP000184485">
    <property type="component" value="Unassembled WGS sequence"/>
</dbReference>
<accession>A0A1M4VMT0</accession>
<organism evidence="2 3">
    <name type="scientific">Kaistia soli DSM 19436</name>
    <dbReference type="NCBI Taxonomy" id="1122133"/>
    <lineage>
        <taxon>Bacteria</taxon>
        <taxon>Pseudomonadati</taxon>
        <taxon>Pseudomonadota</taxon>
        <taxon>Alphaproteobacteria</taxon>
        <taxon>Hyphomicrobiales</taxon>
        <taxon>Kaistiaceae</taxon>
        <taxon>Kaistia</taxon>
    </lineage>
</organism>
<evidence type="ECO:0000313" key="3">
    <source>
        <dbReference type="Proteomes" id="UP000184485"/>
    </source>
</evidence>
<feature type="region of interest" description="Disordered" evidence="1">
    <location>
        <begin position="1"/>
        <end position="29"/>
    </location>
</feature>
<dbReference type="RefSeq" id="WP_073051420.1">
    <property type="nucleotide sequence ID" value="NZ_FQUP01000001.1"/>
</dbReference>
<dbReference type="AlphaFoldDB" id="A0A1M4VMT0"/>
<dbReference type="EMBL" id="FQUP01000001">
    <property type="protein sequence ID" value="SHE70110.1"/>
    <property type="molecule type" value="Genomic_DNA"/>
</dbReference>